<sequence length="59" mass="6456">MPVLHLTIFISLLLAGIFIVCFAAEAWRKKGGGTDRAALLPLLEDDEVKKSTKDNIDSL</sequence>
<feature type="transmembrane region" description="Helical" evidence="1">
    <location>
        <begin position="6"/>
        <end position="27"/>
    </location>
</feature>
<evidence type="ECO:0000313" key="3">
    <source>
        <dbReference type="Proteomes" id="UP001597297"/>
    </source>
</evidence>
<evidence type="ECO:0000313" key="2">
    <source>
        <dbReference type="EMBL" id="MFD2277230.1"/>
    </source>
</evidence>
<keyword evidence="1" id="KW-0472">Membrane</keyword>
<keyword evidence="3" id="KW-1185">Reference proteome</keyword>
<dbReference type="Proteomes" id="UP001597297">
    <property type="component" value="Unassembled WGS sequence"/>
</dbReference>
<protein>
    <recommendedName>
        <fullName evidence="4">Cbb3-type cytochrome c oxidase subunit 3</fullName>
    </recommendedName>
</protein>
<name>A0ABW5E6D9_9BACT</name>
<gene>
    <name evidence="2" type="ORF">ACFSQZ_12180</name>
</gene>
<dbReference type="EMBL" id="JBHUJC010000041">
    <property type="protein sequence ID" value="MFD2277230.1"/>
    <property type="molecule type" value="Genomic_DNA"/>
</dbReference>
<keyword evidence="1" id="KW-0812">Transmembrane</keyword>
<organism evidence="2 3">
    <name type="scientific">Rubritalea spongiae</name>
    <dbReference type="NCBI Taxonomy" id="430797"/>
    <lineage>
        <taxon>Bacteria</taxon>
        <taxon>Pseudomonadati</taxon>
        <taxon>Verrucomicrobiota</taxon>
        <taxon>Verrucomicrobiia</taxon>
        <taxon>Verrucomicrobiales</taxon>
        <taxon>Rubritaleaceae</taxon>
        <taxon>Rubritalea</taxon>
    </lineage>
</organism>
<proteinExistence type="predicted"/>
<comment type="caution">
    <text evidence="2">The sequence shown here is derived from an EMBL/GenBank/DDBJ whole genome shotgun (WGS) entry which is preliminary data.</text>
</comment>
<evidence type="ECO:0000256" key="1">
    <source>
        <dbReference type="SAM" id="Phobius"/>
    </source>
</evidence>
<dbReference type="RefSeq" id="WP_377093986.1">
    <property type="nucleotide sequence ID" value="NZ_JBHSJM010000001.1"/>
</dbReference>
<keyword evidence="1" id="KW-1133">Transmembrane helix</keyword>
<accession>A0ABW5E6D9</accession>
<reference evidence="3" key="1">
    <citation type="journal article" date="2019" name="Int. J. Syst. Evol. Microbiol.">
        <title>The Global Catalogue of Microorganisms (GCM) 10K type strain sequencing project: providing services to taxonomists for standard genome sequencing and annotation.</title>
        <authorList>
            <consortium name="The Broad Institute Genomics Platform"/>
            <consortium name="The Broad Institute Genome Sequencing Center for Infectious Disease"/>
            <person name="Wu L."/>
            <person name="Ma J."/>
        </authorList>
    </citation>
    <scope>NUCLEOTIDE SEQUENCE [LARGE SCALE GENOMIC DNA]</scope>
    <source>
        <strain evidence="3">JCM 16545</strain>
    </source>
</reference>
<evidence type="ECO:0008006" key="4">
    <source>
        <dbReference type="Google" id="ProtNLM"/>
    </source>
</evidence>